<name>A0A1J4JNT2_9EUKA</name>
<keyword evidence="2" id="KW-1185">Reference proteome</keyword>
<comment type="caution">
    <text evidence="1">The sequence shown here is derived from an EMBL/GenBank/DDBJ whole genome shotgun (WGS) entry which is preliminary data.</text>
</comment>
<accession>A0A1J4JNT2</accession>
<dbReference type="AlphaFoldDB" id="A0A1J4JNT2"/>
<evidence type="ECO:0000313" key="1">
    <source>
        <dbReference type="EMBL" id="OHS99179.1"/>
    </source>
</evidence>
<dbReference type="RefSeq" id="XP_068352316.1">
    <property type="nucleotide sequence ID" value="XM_068509651.1"/>
</dbReference>
<dbReference type="VEuPathDB" id="TrichDB:TRFO_34420"/>
<dbReference type="GeneID" id="94844355"/>
<gene>
    <name evidence="1" type="ORF">TRFO_34420</name>
</gene>
<proteinExistence type="predicted"/>
<organism evidence="1 2">
    <name type="scientific">Tritrichomonas foetus</name>
    <dbReference type="NCBI Taxonomy" id="1144522"/>
    <lineage>
        <taxon>Eukaryota</taxon>
        <taxon>Metamonada</taxon>
        <taxon>Parabasalia</taxon>
        <taxon>Tritrichomonadida</taxon>
        <taxon>Tritrichomonadidae</taxon>
        <taxon>Tritrichomonas</taxon>
    </lineage>
</organism>
<protein>
    <submittedName>
        <fullName evidence="1">Uncharacterized protein</fullName>
    </submittedName>
</protein>
<reference evidence="1" key="1">
    <citation type="submission" date="2016-10" db="EMBL/GenBank/DDBJ databases">
        <authorList>
            <person name="Benchimol M."/>
            <person name="Almeida L.G."/>
            <person name="Vasconcelos A.T."/>
            <person name="Perreira-Neves A."/>
            <person name="Rosa I.A."/>
            <person name="Tasca T."/>
            <person name="Bogo M.R."/>
            <person name="de Souza W."/>
        </authorList>
    </citation>
    <scope>NUCLEOTIDE SEQUENCE [LARGE SCALE GENOMIC DNA]</scope>
    <source>
        <strain evidence="1">K</strain>
    </source>
</reference>
<dbReference type="EMBL" id="MLAK01001019">
    <property type="protein sequence ID" value="OHS99179.1"/>
    <property type="molecule type" value="Genomic_DNA"/>
</dbReference>
<dbReference type="Proteomes" id="UP000179807">
    <property type="component" value="Unassembled WGS sequence"/>
</dbReference>
<sequence length="443" mass="51761">MEGIDPIFKTFATKTYKDVQFAADNKPIEGGIRHKRYDSMFLNSENFSTASASEHNFYGNSISANQNAPRITGNNNLPNADYYFLKISSVNTDKKSNEKKFDWFIFNKPYLLICSEKNGETVFFHSDSVEVNLGQRSVYTIQSKQNNILQNSNLALNSNNCPNGNNSNNLNQTTTLNLQQVCILNPKSFRFKINSDVKTIKSPKNYVHSFLLSVKAASNRFPVFNKVTAFYYRNLIFNSNFLILFSKLKDIDESFFNSWFSVVSFNFIDVIAGILEKDIECKRLEFVFSDNCFTLKMAELILKQDEEMNSYFNKINKYKGMDFRDRFLKSFEYFPAKIVTRAFLSDVYWTTKKTHQTHKNSVYVLKKLLFKSFFEKVENFRCVLQDLSNEENEQLEENLRNLIYWPENFVRPSFTSNDYKNGHDLLRTSVNHLDLFLEEVKLN</sequence>
<evidence type="ECO:0000313" key="2">
    <source>
        <dbReference type="Proteomes" id="UP000179807"/>
    </source>
</evidence>